<reference evidence="1 2" key="1">
    <citation type="submission" date="2019-09" db="EMBL/GenBank/DDBJ databases">
        <title>Polymorphobacter sp. isolated from a lake in China.</title>
        <authorList>
            <person name="Liu Z."/>
        </authorList>
    </citation>
    <scope>NUCLEOTIDE SEQUENCE [LARGE SCALE GENOMIC DNA]</scope>
    <source>
        <strain evidence="1 2">D40P</strain>
    </source>
</reference>
<dbReference type="OrthoDB" id="46712at2"/>
<keyword evidence="2" id="KW-1185">Reference proteome</keyword>
<evidence type="ECO:0000313" key="2">
    <source>
        <dbReference type="Proteomes" id="UP000481327"/>
    </source>
</evidence>
<dbReference type="AlphaFoldDB" id="A0A7C9GNC8"/>
<proteinExistence type="predicted"/>
<protein>
    <recommendedName>
        <fullName evidence="3">Transposase</fullName>
    </recommendedName>
</protein>
<dbReference type="Proteomes" id="UP000481327">
    <property type="component" value="Unassembled WGS sequence"/>
</dbReference>
<sequence length="112" mass="12110">MTQWVARHRRAEAADAGTLHRFRSARTIANLMAIGRDTLTRAETVIVAAGKTGVPLLVEARESIDGFHRKAATDLDPWVKQASRSLVASFANGVSRDIAAVRAAIVSPWSNC</sequence>
<evidence type="ECO:0000313" key="1">
    <source>
        <dbReference type="EMBL" id="MQT16692.1"/>
    </source>
</evidence>
<evidence type="ECO:0008006" key="3">
    <source>
        <dbReference type="Google" id="ProtNLM"/>
    </source>
</evidence>
<dbReference type="EMBL" id="WIOL01000002">
    <property type="protein sequence ID" value="MQT16692.1"/>
    <property type="molecule type" value="Genomic_DNA"/>
</dbReference>
<organism evidence="1 2">
    <name type="scientific">Sandarakinorhabdus fusca</name>
    <dbReference type="NCBI Taxonomy" id="1439888"/>
    <lineage>
        <taxon>Bacteria</taxon>
        <taxon>Pseudomonadati</taxon>
        <taxon>Pseudomonadota</taxon>
        <taxon>Alphaproteobacteria</taxon>
        <taxon>Sphingomonadales</taxon>
        <taxon>Sphingosinicellaceae</taxon>
        <taxon>Sandarakinorhabdus</taxon>
    </lineage>
</organism>
<gene>
    <name evidence="1" type="ORF">F3168_05390</name>
</gene>
<comment type="caution">
    <text evidence="1">The sequence shown here is derived from an EMBL/GenBank/DDBJ whole genome shotgun (WGS) entry which is preliminary data.</text>
</comment>
<accession>A0A7C9GNC8</accession>
<name>A0A7C9GNC8_9SPHN</name>
<dbReference type="RefSeq" id="WP_152577162.1">
    <property type="nucleotide sequence ID" value="NZ_JAATJI010000001.1"/>
</dbReference>